<evidence type="ECO:0000313" key="15">
    <source>
        <dbReference type="EMBL" id="OGY11121.1"/>
    </source>
</evidence>
<sequence length="467" mass="52363">KLFVEDVYKKLHQMAVEGGKDSQERKLEAMADLLKEVDPLSAKYIVRIPVGKLRLGFSDATILDALSLMKVGDKSARKTIEGAYNVLSDIGKIAQQVKSHSFEHLAREHAVPGIPVRTSLSERLPTAEKIIEKVGPKVAVEPKYDGFRTQVHVWGAGKVREVRLFSRNHENVTPMFPEIIEAAKKLPIEDGIFDGEAIGFDPETKRFVLFQQTVQRKRKHDVESKSQQIPLKVFVFDVLYLNGEDVIARPFSERRKLLEEVLGKSVGTIMLTRQLVIEKSGELKSAFDEYIKEGLEGVMAKKLDAPYAAGGRGFHWVKYKKHTEGEVFDTIDCVLMGAYRGRGKRAGFGVGGFLLGVPGKDGKYYSISNLGTGLSDAQFRTMNKVVEKLKTENKPEEYFVGGTRTPDVWVSPKVVLEVLADEITSSPRHTSKYSLRFPRLIKVREDKNPDQATTVHEVETLYGMQAK</sequence>
<dbReference type="InterPro" id="IPR036599">
    <property type="entry name" value="DNA_ligase_N_sf"/>
</dbReference>
<comment type="catalytic activity">
    <reaction evidence="12">
        <text>ATP + (deoxyribonucleotide)n-3'-hydroxyl + 5'-phospho-(deoxyribonucleotide)m = (deoxyribonucleotide)n+m + AMP + diphosphate.</text>
        <dbReference type="EC" id="6.5.1.1"/>
    </reaction>
</comment>
<dbReference type="AlphaFoldDB" id="A0A1G1V766"/>
<feature type="non-terminal residue" evidence="15">
    <location>
        <position position="1"/>
    </location>
</feature>
<evidence type="ECO:0000256" key="5">
    <source>
        <dbReference type="ARBA" id="ARBA00022705"/>
    </source>
</evidence>
<dbReference type="PANTHER" id="PTHR45674">
    <property type="entry name" value="DNA LIGASE 1/3 FAMILY MEMBER"/>
    <property type="match status" value="1"/>
</dbReference>
<dbReference type="GO" id="GO:0005524">
    <property type="term" value="F:ATP binding"/>
    <property type="evidence" value="ECO:0007669"/>
    <property type="project" value="UniProtKB-KW"/>
</dbReference>
<dbReference type="InterPro" id="IPR012309">
    <property type="entry name" value="DNA_ligase_ATP-dep_C"/>
</dbReference>
<dbReference type="SUPFAM" id="SSF117018">
    <property type="entry name" value="ATP-dependent DNA ligase DNA-binding domain"/>
    <property type="match status" value="1"/>
</dbReference>
<keyword evidence="9" id="KW-0233">DNA recombination</keyword>
<keyword evidence="5" id="KW-0235">DNA replication</keyword>
<gene>
    <name evidence="15" type="ORF">A3D26_02230</name>
</gene>
<keyword evidence="10" id="KW-0234">DNA repair</keyword>
<dbReference type="EMBL" id="MHBZ01000023">
    <property type="protein sequence ID" value="OGY11121.1"/>
    <property type="molecule type" value="Genomic_DNA"/>
</dbReference>
<evidence type="ECO:0000256" key="12">
    <source>
        <dbReference type="ARBA" id="ARBA00034003"/>
    </source>
</evidence>
<keyword evidence="3" id="KW-0436">Ligase</keyword>
<evidence type="ECO:0000256" key="6">
    <source>
        <dbReference type="ARBA" id="ARBA00022741"/>
    </source>
</evidence>
<dbReference type="InterPro" id="IPR000977">
    <property type="entry name" value="DNA_ligase_ATP-dep"/>
</dbReference>
<dbReference type="Pfam" id="PF01068">
    <property type="entry name" value="DNA_ligase_A_M"/>
    <property type="match status" value="1"/>
</dbReference>
<proteinExistence type="inferred from homology"/>
<dbReference type="Gene3D" id="1.10.3260.10">
    <property type="entry name" value="DNA ligase, ATP-dependent, N-terminal domain"/>
    <property type="match status" value="1"/>
</dbReference>
<dbReference type="Pfam" id="PF04679">
    <property type="entry name" value="DNA_ligase_A_C"/>
    <property type="match status" value="1"/>
</dbReference>
<keyword evidence="6" id="KW-0547">Nucleotide-binding</keyword>
<dbReference type="EC" id="6.5.1.1" evidence="2"/>
<evidence type="ECO:0000259" key="14">
    <source>
        <dbReference type="PROSITE" id="PS50160"/>
    </source>
</evidence>
<dbReference type="CDD" id="cd07901">
    <property type="entry name" value="Adenylation_DNA_ligase_Arch_LigB"/>
    <property type="match status" value="1"/>
</dbReference>
<keyword evidence="11" id="KW-0131">Cell cycle</keyword>
<dbReference type="Proteomes" id="UP000178319">
    <property type="component" value="Unassembled WGS sequence"/>
</dbReference>
<organism evidence="15 16">
    <name type="scientific">Candidatus Blackburnbacteria bacterium RIFCSPHIGHO2_02_FULL_44_20</name>
    <dbReference type="NCBI Taxonomy" id="1797516"/>
    <lineage>
        <taxon>Bacteria</taxon>
        <taxon>Candidatus Blackburniibacteriota</taxon>
    </lineage>
</organism>
<dbReference type="SUPFAM" id="SSF50249">
    <property type="entry name" value="Nucleic acid-binding proteins"/>
    <property type="match status" value="1"/>
</dbReference>
<feature type="domain" description="ATP-dependent DNA ligase family profile" evidence="14">
    <location>
        <begin position="224"/>
        <end position="347"/>
    </location>
</feature>
<keyword evidence="4" id="KW-0132">Cell division</keyword>
<evidence type="ECO:0000256" key="2">
    <source>
        <dbReference type="ARBA" id="ARBA00012727"/>
    </source>
</evidence>
<evidence type="ECO:0000256" key="11">
    <source>
        <dbReference type="ARBA" id="ARBA00023306"/>
    </source>
</evidence>
<dbReference type="Gene3D" id="3.30.470.30">
    <property type="entry name" value="DNA ligase/mRNA capping enzyme"/>
    <property type="match status" value="1"/>
</dbReference>
<dbReference type="Pfam" id="PF04675">
    <property type="entry name" value="DNA_ligase_A_N"/>
    <property type="match status" value="1"/>
</dbReference>
<keyword evidence="7" id="KW-0227">DNA damage</keyword>
<comment type="similarity">
    <text evidence="1 13">Belongs to the ATP-dependent DNA ligase family.</text>
</comment>
<evidence type="ECO:0000313" key="16">
    <source>
        <dbReference type="Proteomes" id="UP000178319"/>
    </source>
</evidence>
<evidence type="ECO:0000256" key="13">
    <source>
        <dbReference type="RuleBase" id="RU004196"/>
    </source>
</evidence>
<dbReference type="GO" id="GO:0006310">
    <property type="term" value="P:DNA recombination"/>
    <property type="evidence" value="ECO:0007669"/>
    <property type="project" value="UniProtKB-KW"/>
</dbReference>
<reference evidence="15 16" key="1">
    <citation type="journal article" date="2016" name="Nat. Commun.">
        <title>Thousands of microbial genomes shed light on interconnected biogeochemical processes in an aquifer system.</title>
        <authorList>
            <person name="Anantharaman K."/>
            <person name="Brown C.T."/>
            <person name="Hug L.A."/>
            <person name="Sharon I."/>
            <person name="Castelle C.J."/>
            <person name="Probst A.J."/>
            <person name="Thomas B.C."/>
            <person name="Singh A."/>
            <person name="Wilkins M.J."/>
            <person name="Karaoz U."/>
            <person name="Brodie E.L."/>
            <person name="Williams K.H."/>
            <person name="Hubbard S.S."/>
            <person name="Banfield J.F."/>
        </authorList>
    </citation>
    <scope>NUCLEOTIDE SEQUENCE [LARGE SCALE GENOMIC DNA]</scope>
</reference>
<evidence type="ECO:0000256" key="7">
    <source>
        <dbReference type="ARBA" id="ARBA00022763"/>
    </source>
</evidence>
<dbReference type="PANTHER" id="PTHR45674:SF4">
    <property type="entry name" value="DNA LIGASE 1"/>
    <property type="match status" value="1"/>
</dbReference>
<dbReference type="GO" id="GO:0003677">
    <property type="term" value="F:DNA binding"/>
    <property type="evidence" value="ECO:0007669"/>
    <property type="project" value="InterPro"/>
</dbReference>
<dbReference type="SUPFAM" id="SSF56091">
    <property type="entry name" value="DNA ligase/mRNA capping enzyme, catalytic domain"/>
    <property type="match status" value="1"/>
</dbReference>
<dbReference type="GO" id="GO:0006273">
    <property type="term" value="P:lagging strand elongation"/>
    <property type="evidence" value="ECO:0007669"/>
    <property type="project" value="TreeGrafter"/>
</dbReference>
<dbReference type="GO" id="GO:0003910">
    <property type="term" value="F:DNA ligase (ATP) activity"/>
    <property type="evidence" value="ECO:0007669"/>
    <property type="project" value="UniProtKB-EC"/>
</dbReference>
<dbReference type="Gene3D" id="2.40.50.140">
    <property type="entry name" value="Nucleic acid-binding proteins"/>
    <property type="match status" value="1"/>
</dbReference>
<protein>
    <recommendedName>
        <fullName evidence="2">DNA ligase (ATP)</fullName>
        <ecNumber evidence="2">6.5.1.1</ecNumber>
    </recommendedName>
</protein>
<dbReference type="GO" id="GO:0071897">
    <property type="term" value="P:DNA biosynthetic process"/>
    <property type="evidence" value="ECO:0007669"/>
    <property type="project" value="InterPro"/>
</dbReference>
<keyword evidence="8" id="KW-0067">ATP-binding</keyword>
<dbReference type="InterPro" id="IPR012308">
    <property type="entry name" value="DNA_ligase_ATP-dep_N"/>
</dbReference>
<dbReference type="InterPro" id="IPR012340">
    <property type="entry name" value="NA-bd_OB-fold"/>
</dbReference>
<dbReference type="GO" id="GO:0006281">
    <property type="term" value="P:DNA repair"/>
    <property type="evidence" value="ECO:0007669"/>
    <property type="project" value="UniProtKB-KW"/>
</dbReference>
<comment type="caution">
    <text evidence="15">The sequence shown here is derived from an EMBL/GenBank/DDBJ whole genome shotgun (WGS) entry which is preliminary data.</text>
</comment>
<dbReference type="STRING" id="1797516.A3D26_02230"/>
<dbReference type="GO" id="GO:0051301">
    <property type="term" value="P:cell division"/>
    <property type="evidence" value="ECO:0007669"/>
    <property type="project" value="UniProtKB-KW"/>
</dbReference>
<evidence type="ECO:0000256" key="4">
    <source>
        <dbReference type="ARBA" id="ARBA00022618"/>
    </source>
</evidence>
<name>A0A1G1V766_9BACT</name>
<evidence type="ECO:0000256" key="8">
    <source>
        <dbReference type="ARBA" id="ARBA00022840"/>
    </source>
</evidence>
<dbReference type="InterPro" id="IPR012310">
    <property type="entry name" value="DNA_ligase_ATP-dep_cent"/>
</dbReference>
<dbReference type="PROSITE" id="PS50160">
    <property type="entry name" value="DNA_LIGASE_A3"/>
    <property type="match status" value="1"/>
</dbReference>
<dbReference type="NCBIfam" id="TIGR00574">
    <property type="entry name" value="dnl1"/>
    <property type="match status" value="1"/>
</dbReference>
<evidence type="ECO:0000256" key="3">
    <source>
        <dbReference type="ARBA" id="ARBA00022598"/>
    </source>
</evidence>
<evidence type="ECO:0000256" key="1">
    <source>
        <dbReference type="ARBA" id="ARBA00007572"/>
    </source>
</evidence>
<evidence type="ECO:0000256" key="9">
    <source>
        <dbReference type="ARBA" id="ARBA00023172"/>
    </source>
</evidence>
<accession>A0A1G1V766</accession>
<dbReference type="InterPro" id="IPR050191">
    <property type="entry name" value="ATP-dep_DNA_ligase"/>
</dbReference>
<evidence type="ECO:0000256" key="10">
    <source>
        <dbReference type="ARBA" id="ARBA00023204"/>
    </source>
</evidence>